<evidence type="ECO:0000256" key="1">
    <source>
        <dbReference type="SAM" id="Coils"/>
    </source>
</evidence>
<feature type="compositionally biased region" description="Polar residues" evidence="2">
    <location>
        <begin position="298"/>
        <end position="317"/>
    </location>
</feature>
<evidence type="ECO:0000259" key="3">
    <source>
        <dbReference type="Pfam" id="PF25541"/>
    </source>
</evidence>
<feature type="compositionally biased region" description="Pro residues" evidence="2">
    <location>
        <begin position="27"/>
        <end position="43"/>
    </location>
</feature>
<name>A0AAD7R4C9_9TELE</name>
<feature type="non-terminal residue" evidence="4">
    <location>
        <position position="360"/>
    </location>
</feature>
<comment type="caution">
    <text evidence="4">The sequence shown here is derived from an EMBL/GenBank/DDBJ whole genome shotgun (WGS) entry which is preliminary data.</text>
</comment>
<dbReference type="AlphaFoldDB" id="A0AAD7R4C9"/>
<dbReference type="Proteomes" id="UP001221898">
    <property type="component" value="Unassembled WGS sequence"/>
</dbReference>
<feature type="region of interest" description="Disordered" evidence="2">
    <location>
        <begin position="271"/>
        <end position="360"/>
    </location>
</feature>
<gene>
    <name evidence="4" type="ORF">AAFF_G00032780</name>
</gene>
<dbReference type="PANTHER" id="PTHR12752:SF5">
    <property type="entry name" value="PLECKSTRIN HOMOLOGY DOMAIN-CONTAINING FAMILY A MEMBER 6"/>
    <property type="match status" value="1"/>
</dbReference>
<keyword evidence="1" id="KW-0175">Coiled coil</keyword>
<feature type="region of interest" description="Disordered" evidence="2">
    <location>
        <begin position="1"/>
        <end position="53"/>
    </location>
</feature>
<sequence length="360" mass="39891">SPRGGTTRSWRRCRGACSGSACSRAPDPCPAPPPAPPRGPTPPVRSSSVRFERDRDDLIYSDPSVYGLRRSASSLQYDFHRDRRSMGTGMYHYNYPAPLHDNMEDMVDLQLQRNLDYLEQQQVAPFRDIYTDLPPALGEIEIDNLLGRLCEQNRLLKEQEVLVQQLRLEKDSLEGALESLQNQLINIRGELSQASSAMTGTRMEFEVLEDEVNAVHGDLWEQLNAGGQNELVHRHFQKEFWKIQDVLEGLHKNNPSRGTDTATHRVASLASGSFSTNSPASPLSSASLTSPLSPFSPVSGSHDSPPNRWAWSTSTPASPMPLQGAGPPAATSRRQRTTAKPAPIKLESFRPGQSLPQKKM</sequence>
<accession>A0AAD7R4C9</accession>
<evidence type="ECO:0000313" key="4">
    <source>
        <dbReference type="EMBL" id="KAJ8358114.1"/>
    </source>
</evidence>
<proteinExistence type="predicted"/>
<dbReference type="InterPro" id="IPR057971">
    <property type="entry name" value="PKHA4-7_TBCA"/>
</dbReference>
<feature type="coiled-coil region" evidence="1">
    <location>
        <begin position="156"/>
        <end position="197"/>
    </location>
</feature>
<organism evidence="4 5">
    <name type="scientific">Aldrovandia affinis</name>
    <dbReference type="NCBI Taxonomy" id="143900"/>
    <lineage>
        <taxon>Eukaryota</taxon>
        <taxon>Metazoa</taxon>
        <taxon>Chordata</taxon>
        <taxon>Craniata</taxon>
        <taxon>Vertebrata</taxon>
        <taxon>Euteleostomi</taxon>
        <taxon>Actinopterygii</taxon>
        <taxon>Neopterygii</taxon>
        <taxon>Teleostei</taxon>
        <taxon>Notacanthiformes</taxon>
        <taxon>Halosauridae</taxon>
        <taxon>Aldrovandia</taxon>
    </lineage>
</organism>
<feature type="compositionally biased region" description="Low complexity" evidence="2">
    <location>
        <begin position="273"/>
        <end position="297"/>
    </location>
</feature>
<reference evidence="4" key="1">
    <citation type="journal article" date="2023" name="Science">
        <title>Genome structures resolve the early diversification of teleost fishes.</title>
        <authorList>
            <person name="Parey E."/>
            <person name="Louis A."/>
            <person name="Montfort J."/>
            <person name="Bouchez O."/>
            <person name="Roques C."/>
            <person name="Iampietro C."/>
            <person name="Lluch J."/>
            <person name="Castinel A."/>
            <person name="Donnadieu C."/>
            <person name="Desvignes T."/>
            <person name="Floi Bucao C."/>
            <person name="Jouanno E."/>
            <person name="Wen M."/>
            <person name="Mejri S."/>
            <person name="Dirks R."/>
            <person name="Jansen H."/>
            <person name="Henkel C."/>
            <person name="Chen W.J."/>
            <person name="Zahm M."/>
            <person name="Cabau C."/>
            <person name="Klopp C."/>
            <person name="Thompson A.W."/>
            <person name="Robinson-Rechavi M."/>
            <person name="Braasch I."/>
            <person name="Lecointre G."/>
            <person name="Bobe J."/>
            <person name="Postlethwait J.H."/>
            <person name="Berthelot C."/>
            <person name="Roest Crollius H."/>
            <person name="Guiguen Y."/>
        </authorList>
    </citation>
    <scope>NUCLEOTIDE SEQUENCE</scope>
    <source>
        <strain evidence="4">NC1722</strain>
    </source>
</reference>
<evidence type="ECO:0000313" key="5">
    <source>
        <dbReference type="Proteomes" id="UP001221898"/>
    </source>
</evidence>
<feature type="domain" description="Pleckstrin homology" evidence="3">
    <location>
        <begin position="179"/>
        <end position="250"/>
    </location>
</feature>
<dbReference type="Pfam" id="PF25541">
    <property type="entry name" value="TBCA_PH"/>
    <property type="match status" value="1"/>
</dbReference>
<evidence type="ECO:0000256" key="2">
    <source>
        <dbReference type="SAM" id="MobiDB-lite"/>
    </source>
</evidence>
<keyword evidence="5" id="KW-1185">Reference proteome</keyword>
<protein>
    <recommendedName>
        <fullName evidence="3">Pleckstrin homology domain-containing protein</fullName>
    </recommendedName>
</protein>
<dbReference type="EMBL" id="JAINUG010001163">
    <property type="protein sequence ID" value="KAJ8358114.1"/>
    <property type="molecule type" value="Genomic_DNA"/>
</dbReference>
<dbReference type="PANTHER" id="PTHR12752">
    <property type="entry name" value="PHOSPHOINOSITOL 3-PHOSPHATE-BINDING PROTEIN"/>
    <property type="match status" value="1"/>
</dbReference>